<evidence type="ECO:0000313" key="1">
    <source>
        <dbReference type="EMBL" id="KAJ8894504.1"/>
    </source>
</evidence>
<keyword evidence="2" id="KW-1185">Reference proteome</keyword>
<protein>
    <submittedName>
        <fullName evidence="1">Uncharacterized protein</fullName>
    </submittedName>
</protein>
<reference evidence="1 2" key="1">
    <citation type="submission" date="2023-02" db="EMBL/GenBank/DDBJ databases">
        <title>LHISI_Scaffold_Assembly.</title>
        <authorList>
            <person name="Stuart O.P."/>
            <person name="Cleave R."/>
            <person name="Magrath M.J.L."/>
            <person name="Mikheyev A.S."/>
        </authorList>
    </citation>
    <scope>NUCLEOTIDE SEQUENCE [LARGE SCALE GENOMIC DNA]</scope>
    <source>
        <strain evidence="1">Daus_M_001</strain>
        <tissue evidence="1">Leg muscle</tissue>
    </source>
</reference>
<organism evidence="1 2">
    <name type="scientific">Dryococelus australis</name>
    <dbReference type="NCBI Taxonomy" id="614101"/>
    <lineage>
        <taxon>Eukaryota</taxon>
        <taxon>Metazoa</taxon>
        <taxon>Ecdysozoa</taxon>
        <taxon>Arthropoda</taxon>
        <taxon>Hexapoda</taxon>
        <taxon>Insecta</taxon>
        <taxon>Pterygota</taxon>
        <taxon>Neoptera</taxon>
        <taxon>Polyneoptera</taxon>
        <taxon>Phasmatodea</taxon>
        <taxon>Verophasmatodea</taxon>
        <taxon>Anareolatae</taxon>
        <taxon>Phasmatidae</taxon>
        <taxon>Eurycanthinae</taxon>
        <taxon>Dryococelus</taxon>
    </lineage>
</organism>
<dbReference type="Proteomes" id="UP001159363">
    <property type="component" value="Chromosome 2"/>
</dbReference>
<evidence type="ECO:0000313" key="2">
    <source>
        <dbReference type="Proteomes" id="UP001159363"/>
    </source>
</evidence>
<comment type="caution">
    <text evidence="1">The sequence shown here is derived from an EMBL/GenBank/DDBJ whole genome shotgun (WGS) entry which is preliminary data.</text>
</comment>
<name>A0ABQ9IE38_9NEOP</name>
<dbReference type="EMBL" id="JARBHB010000002">
    <property type="protein sequence ID" value="KAJ8894504.1"/>
    <property type="molecule type" value="Genomic_DNA"/>
</dbReference>
<sequence>MSWLTHWLADTVDMFTSHMRMRHCPRMAVAGGLFLKSFGENNVLNVDVTLTVPLGRQTTVAPLVRQACTSVRLVYGSSLTFVHKRITEPDYNPPDHRKGVSKNHTGQCYLPFASLKMRMLCMNGAARNERDKRKSEVVKEKQGRELGKWCEWLAVWACPGRGRIGLKANGAARNIMLYNCVKNQIIVDFVRIVSVSKTSWMAMQNGQLATQPLGLPLTAPFHHIPVFYNSPPDEAGLASKTLRSRYCVENGHPTLHLLRPHTTILHVTTRRTIPHFTEYSSLFYMTSSSLQLTGNTPCDIRFMVATHGIVKIVEEYSTERRKFGGGRRADEDSQLCLTEVFFNSHNKHGDKDVSNMKVCCLYKTGNKIQLQRLQSLDHESHLYASEVLDHETRLYGSGMLDHKMRPCTSGVLDHEMHPHTSRALMRHVTMQAEWWIMICRLLANGVLDHETRLLANGMLDNEKCPHTSRMLDQETHPHTSRALDHEETHPGAVCNHLSWGRKKGNQIMPSASELVSLLNFTLVYNVTDTLAVHSALPAVMGKGSNLTELQKGMIISFQETFVNCSHVSVVKVYREWTNGTIGNNCRRNCGVPHAIDTTVEKLNKGPSRHVFTATVQQTLLRMGLRSRQRVTAPMLTQVHIDENDLNLLDSMATGPLVIGDG</sequence>
<gene>
    <name evidence="1" type="ORF">PR048_007158</name>
</gene>
<proteinExistence type="predicted"/>
<accession>A0ABQ9IE38</accession>